<dbReference type="EMBL" id="JANTQA010000026">
    <property type="protein sequence ID" value="KAJ3442776.1"/>
    <property type="molecule type" value="Genomic_DNA"/>
</dbReference>
<feature type="region of interest" description="Disordered" evidence="1">
    <location>
        <begin position="47"/>
        <end position="119"/>
    </location>
</feature>
<feature type="compositionally biased region" description="Basic and acidic residues" evidence="1">
    <location>
        <begin position="77"/>
        <end position="86"/>
    </location>
</feature>
<keyword evidence="2" id="KW-0472">Membrane</keyword>
<comment type="caution">
    <text evidence="3">The sequence shown here is derived from an EMBL/GenBank/DDBJ whole genome shotgun (WGS) entry which is preliminary data.</text>
</comment>
<reference evidence="3" key="1">
    <citation type="submission" date="2022-08" db="EMBL/GenBank/DDBJ databases">
        <title>Novel sulphate-reducing endosymbionts in the free-living metamonad Anaeramoeba.</title>
        <authorList>
            <person name="Jerlstrom-Hultqvist J."/>
            <person name="Cepicka I."/>
            <person name="Gallot-Lavallee L."/>
            <person name="Salas-Leiva D."/>
            <person name="Curtis B.A."/>
            <person name="Zahonova K."/>
            <person name="Pipaliya S."/>
            <person name="Dacks J."/>
            <person name="Roger A.J."/>
        </authorList>
    </citation>
    <scope>NUCLEOTIDE SEQUENCE</scope>
    <source>
        <strain evidence="3">Busselton2</strain>
    </source>
</reference>
<feature type="compositionally biased region" description="Polar residues" evidence="1">
    <location>
        <begin position="106"/>
        <end position="118"/>
    </location>
</feature>
<evidence type="ECO:0000313" key="4">
    <source>
        <dbReference type="Proteomes" id="UP001146793"/>
    </source>
</evidence>
<sequence>MYINESWSRSEALVNYQKMKSKELNNEEMGLVLESLADHMIKEALTNSKSLDHQNSDEDLDDSFPELSGDSANGIELSRKETKDNTTQEEEKEEQEEKERGTQQKNVIVQVSPNQSGSDAVEKHNLLDQDEVSSSKKSYLNEKINENQINESFVIKDHRFEMNDLCLIFLGKKGKRFYTIGIIFWLAGITWSYAAVIGTTLSMMLPINSITKGDKWYYLLLCGFT</sequence>
<evidence type="ECO:0000256" key="1">
    <source>
        <dbReference type="SAM" id="MobiDB-lite"/>
    </source>
</evidence>
<organism evidence="3 4">
    <name type="scientific">Anaeramoeba flamelloides</name>
    <dbReference type="NCBI Taxonomy" id="1746091"/>
    <lineage>
        <taxon>Eukaryota</taxon>
        <taxon>Metamonada</taxon>
        <taxon>Anaeramoebidae</taxon>
        <taxon>Anaeramoeba</taxon>
    </lineage>
</organism>
<keyword evidence="2" id="KW-0812">Transmembrane</keyword>
<protein>
    <submittedName>
        <fullName evidence="3">Uncharacterized protein</fullName>
    </submittedName>
</protein>
<name>A0AAV7ZNV8_9EUKA</name>
<dbReference type="Proteomes" id="UP001146793">
    <property type="component" value="Unassembled WGS sequence"/>
</dbReference>
<dbReference type="AlphaFoldDB" id="A0AAV7ZNV8"/>
<accession>A0AAV7ZNV8</accession>
<evidence type="ECO:0000256" key="2">
    <source>
        <dbReference type="SAM" id="Phobius"/>
    </source>
</evidence>
<proteinExistence type="predicted"/>
<gene>
    <name evidence="3" type="ORF">M0812_12522</name>
</gene>
<feature type="transmembrane region" description="Helical" evidence="2">
    <location>
        <begin position="177"/>
        <end position="196"/>
    </location>
</feature>
<evidence type="ECO:0000313" key="3">
    <source>
        <dbReference type="EMBL" id="KAJ3442776.1"/>
    </source>
</evidence>
<keyword evidence="2" id="KW-1133">Transmembrane helix</keyword>